<name>A9UYY9_MONBE</name>
<evidence type="ECO:0000256" key="5">
    <source>
        <dbReference type="ARBA" id="ARBA00023295"/>
    </source>
</evidence>
<dbReference type="Proteomes" id="UP000001357">
    <property type="component" value="Unassembled WGS sequence"/>
</dbReference>
<dbReference type="PROSITE" id="PS00502">
    <property type="entry name" value="POLYGALACTURONASE"/>
    <property type="match status" value="1"/>
</dbReference>
<evidence type="ECO:0000313" key="10">
    <source>
        <dbReference type="Proteomes" id="UP000001357"/>
    </source>
</evidence>
<dbReference type="GO" id="GO:0005975">
    <property type="term" value="P:carbohydrate metabolic process"/>
    <property type="evidence" value="ECO:0007669"/>
    <property type="project" value="InterPro"/>
</dbReference>
<dbReference type="GeneID" id="5890842"/>
<evidence type="ECO:0000256" key="7">
    <source>
        <dbReference type="RuleBase" id="RU361169"/>
    </source>
</evidence>
<evidence type="ECO:0000313" key="9">
    <source>
        <dbReference type="EMBL" id="EDQ89542.1"/>
    </source>
</evidence>
<feature type="signal peptide" evidence="8">
    <location>
        <begin position="1"/>
        <end position="20"/>
    </location>
</feature>
<evidence type="ECO:0000256" key="4">
    <source>
        <dbReference type="ARBA" id="ARBA00023180"/>
    </source>
</evidence>
<organism evidence="9 10">
    <name type="scientific">Monosiga brevicollis</name>
    <name type="common">Choanoflagellate</name>
    <dbReference type="NCBI Taxonomy" id="81824"/>
    <lineage>
        <taxon>Eukaryota</taxon>
        <taxon>Choanoflagellata</taxon>
        <taxon>Craspedida</taxon>
        <taxon>Salpingoecidae</taxon>
        <taxon>Monosiga</taxon>
    </lineage>
</organism>
<comment type="similarity">
    <text evidence="1 7">Belongs to the glycosyl hydrolase 28 family.</text>
</comment>
<keyword evidence="2 7" id="KW-0378">Hydrolase</keyword>
<evidence type="ECO:0000256" key="8">
    <source>
        <dbReference type="SAM" id="SignalP"/>
    </source>
</evidence>
<evidence type="ECO:0000256" key="2">
    <source>
        <dbReference type="ARBA" id="ARBA00022801"/>
    </source>
</evidence>
<dbReference type="PANTHER" id="PTHR31736">
    <property type="match status" value="1"/>
</dbReference>
<reference evidence="9 10" key="1">
    <citation type="journal article" date="2008" name="Nature">
        <title>The genome of the choanoflagellate Monosiga brevicollis and the origin of metazoans.</title>
        <authorList>
            <consortium name="JGI Sequencing"/>
            <person name="King N."/>
            <person name="Westbrook M.J."/>
            <person name="Young S.L."/>
            <person name="Kuo A."/>
            <person name="Abedin M."/>
            <person name="Chapman J."/>
            <person name="Fairclough S."/>
            <person name="Hellsten U."/>
            <person name="Isogai Y."/>
            <person name="Letunic I."/>
            <person name="Marr M."/>
            <person name="Pincus D."/>
            <person name="Putnam N."/>
            <person name="Rokas A."/>
            <person name="Wright K.J."/>
            <person name="Zuzow R."/>
            <person name="Dirks W."/>
            <person name="Good M."/>
            <person name="Goodstein D."/>
            <person name="Lemons D."/>
            <person name="Li W."/>
            <person name="Lyons J.B."/>
            <person name="Morris A."/>
            <person name="Nichols S."/>
            <person name="Richter D.J."/>
            <person name="Salamov A."/>
            <person name="Bork P."/>
            <person name="Lim W.A."/>
            <person name="Manning G."/>
            <person name="Miller W.T."/>
            <person name="McGinnis W."/>
            <person name="Shapiro H."/>
            <person name="Tjian R."/>
            <person name="Grigoriev I.V."/>
            <person name="Rokhsar D."/>
        </authorList>
    </citation>
    <scope>NUCLEOTIDE SEQUENCE [LARGE SCALE GENOMIC DNA]</scope>
    <source>
        <strain evidence="10">MX1 / ATCC 50154</strain>
    </source>
</reference>
<dbReference type="SUPFAM" id="SSF51126">
    <property type="entry name" value="Pectin lyase-like"/>
    <property type="match status" value="1"/>
</dbReference>
<feature type="active site" evidence="6">
    <location>
        <position position="240"/>
    </location>
</feature>
<keyword evidence="4" id="KW-0325">Glycoprotein</keyword>
<dbReference type="eggNOG" id="ENOG502QPPR">
    <property type="taxonomic scope" value="Eukaryota"/>
</dbReference>
<dbReference type="RefSeq" id="XP_001745571.1">
    <property type="nucleotide sequence ID" value="XM_001745519.1"/>
</dbReference>
<dbReference type="InterPro" id="IPR012334">
    <property type="entry name" value="Pectin_lyas_fold"/>
</dbReference>
<dbReference type="InParanoid" id="A9UYY9"/>
<proteinExistence type="inferred from homology"/>
<keyword evidence="5 7" id="KW-0326">Glycosidase</keyword>
<dbReference type="STRING" id="81824.A9UYY9"/>
<evidence type="ECO:0000256" key="6">
    <source>
        <dbReference type="PROSITE-ProRule" id="PRU10052"/>
    </source>
</evidence>
<dbReference type="KEGG" id="mbr:MONBRDRAFT_8071"/>
<dbReference type="PANTHER" id="PTHR31736:SF19">
    <property type="entry name" value="PECTIN LYASE SUPERFAMILY PROTEIN-RELATED"/>
    <property type="match status" value="1"/>
</dbReference>
<dbReference type="InterPro" id="IPR006626">
    <property type="entry name" value="PbH1"/>
</dbReference>
<keyword evidence="8" id="KW-0732">Signal</keyword>
<keyword evidence="10" id="KW-1185">Reference proteome</keyword>
<dbReference type="GO" id="GO:0004650">
    <property type="term" value="F:polygalacturonase activity"/>
    <property type="evidence" value="ECO:0007669"/>
    <property type="project" value="InterPro"/>
</dbReference>
<dbReference type="InterPro" id="IPR000743">
    <property type="entry name" value="Glyco_hydro_28"/>
</dbReference>
<protein>
    <submittedName>
        <fullName evidence="9">Uncharacterized protein</fullName>
    </submittedName>
</protein>
<evidence type="ECO:0000256" key="1">
    <source>
        <dbReference type="ARBA" id="ARBA00008834"/>
    </source>
</evidence>
<dbReference type="Pfam" id="PF00295">
    <property type="entry name" value="Glyco_hydro_28"/>
    <property type="match status" value="1"/>
</dbReference>
<dbReference type="EMBL" id="CH991550">
    <property type="protein sequence ID" value="EDQ89542.1"/>
    <property type="molecule type" value="Genomic_DNA"/>
</dbReference>
<dbReference type="GO" id="GO:0046576">
    <property type="term" value="F:rhamnogalacturonan alpha-L-rhamnopyranosyl-(1-&gt;4)-alpha-D-galactopyranosyluronide lyase activity"/>
    <property type="evidence" value="ECO:0007669"/>
    <property type="project" value="UniProtKB-ARBA"/>
</dbReference>
<evidence type="ECO:0000256" key="3">
    <source>
        <dbReference type="ARBA" id="ARBA00023157"/>
    </source>
</evidence>
<dbReference type="Gene3D" id="2.160.20.10">
    <property type="entry name" value="Single-stranded right-handed beta-helix, Pectin lyase-like"/>
    <property type="match status" value="1"/>
</dbReference>
<dbReference type="SMART" id="SM00710">
    <property type="entry name" value="PbH1"/>
    <property type="match status" value="6"/>
</dbReference>
<dbReference type="AlphaFoldDB" id="A9UYY9"/>
<gene>
    <name evidence="9" type="ORF">MONBRDRAFT_8071</name>
</gene>
<keyword evidence="3" id="KW-1015">Disulfide bond</keyword>
<sequence>MRWFGSILLVLAVQLRPSDSTCSIVDFGGIGDGQHDNGPALTAAVNACLQRGDGHVLVPAGNFSIQPVAFDKNITNLRLSIEGLLFNGATPETLPSHAKAIITFHESRNVTIDAGISVRSASTGVVDGNGAAWWTIRRKTPSFFAPVLFLFHNTVGTLVRDLWVRNSPMFHLVHENAANGVMDGVLITAPADSPNTDGIDLSGSGFIVRNSRIDNGDDGVAIKPSCANVTITNNTFLHGHGASIGSIGENNGTGHIANVLVENNTFIDMQNVARIKTWQGGHGSVTNITYRHLRVQDSDHVIFITQYYCPSSQHSDPCKNYTDAVVISNIIFDDVTGTFQDSSPGQLLCSDTFPCSNVTLRDVNLQGNSKHYTWDCWQVHGQATNVTPPITCLDT</sequence>
<feature type="chain" id="PRO_5002744522" evidence="8">
    <location>
        <begin position="21"/>
        <end position="395"/>
    </location>
</feature>
<dbReference type="InterPro" id="IPR011050">
    <property type="entry name" value="Pectin_lyase_fold/virulence"/>
</dbReference>
<dbReference type="OMA" id="FKPGANY"/>
<accession>A9UYY9</accession>